<dbReference type="AlphaFoldDB" id="A0A7K1SFP4"/>
<feature type="compositionally biased region" description="Polar residues" evidence="1">
    <location>
        <begin position="127"/>
        <end position="145"/>
    </location>
</feature>
<accession>A0A7K1SFP4</accession>
<comment type="caution">
    <text evidence="2">The sequence shown here is derived from an EMBL/GenBank/DDBJ whole genome shotgun (WGS) entry which is preliminary data.</text>
</comment>
<evidence type="ECO:0008006" key="4">
    <source>
        <dbReference type="Google" id="ProtNLM"/>
    </source>
</evidence>
<evidence type="ECO:0000313" key="2">
    <source>
        <dbReference type="EMBL" id="MVM32622.1"/>
    </source>
</evidence>
<sequence>MKTDRFSDIIRRKLESIRPEFTEKDWARMQATLQQAGPPQPGSAGTGQPFGGSVWSAHPWLMAAASVGTVALVSFSIWQRSEINQLRQTIGQLKQKPDSAQVAPMSPELARPTLSQTDGSSSSASAQNHESTVASTQPQGFSGQRDTVYITRYLPEPSRSRLESIDERTSHRTEAPPEQRYAETGRAPVSTGLSRQQNDLNNNQKTDSYGVSSTPLTSEKNTSELASSALTGATNNPSSREKNSPYSSTRDEKLTNQLAGNANADRNKKGRSTQRHNLYDANSYGDKRMADEAKSNNFTTNDKNSGSERPSVPTEQSVAATGTSATYELATSRSLSTKTVNWSALMAQRSKRIRQAWTPAVVEQESSAPASQPVPRLGTQFRLGVGGELAASSQNVGAFTEVLFGKHWSLGVGFVQATYTNKFTTDEDFQDRTHRDFKKEFGPGIDQLRDILNIDTRQIRYQIPVSLGYRIPLNQSLTLLSSVGTYLNLNNSENVTFYCRLPLPPFQQAQRTFGQVDINKKQPIDLISSLTLGTGIEWHSRHWALQGSPVINIPMQSATTTMQPDQNWQQKTTVSLRARLLYQF</sequence>
<feature type="region of interest" description="Disordered" evidence="1">
    <location>
        <begin position="94"/>
        <end position="324"/>
    </location>
</feature>
<gene>
    <name evidence="2" type="ORF">GO755_21455</name>
</gene>
<dbReference type="EMBL" id="WPIN01000008">
    <property type="protein sequence ID" value="MVM32622.1"/>
    <property type="molecule type" value="Genomic_DNA"/>
</dbReference>
<evidence type="ECO:0000313" key="3">
    <source>
        <dbReference type="Proteomes" id="UP000436006"/>
    </source>
</evidence>
<feature type="compositionally biased region" description="Basic and acidic residues" evidence="1">
    <location>
        <begin position="285"/>
        <end position="294"/>
    </location>
</feature>
<dbReference type="Proteomes" id="UP000436006">
    <property type="component" value="Unassembled WGS sequence"/>
</dbReference>
<proteinExistence type="predicted"/>
<dbReference type="RefSeq" id="WP_157587344.1">
    <property type="nucleotide sequence ID" value="NZ_WPIN01000008.1"/>
</dbReference>
<reference evidence="2 3" key="1">
    <citation type="submission" date="2019-12" db="EMBL/GenBank/DDBJ databases">
        <title>Spirosoma sp. HMF4905 genome sequencing and assembly.</title>
        <authorList>
            <person name="Kang H."/>
            <person name="Cha I."/>
            <person name="Kim H."/>
            <person name="Joh K."/>
        </authorList>
    </citation>
    <scope>NUCLEOTIDE SEQUENCE [LARGE SCALE GENOMIC DNA]</scope>
    <source>
        <strain evidence="2 3">HMF4905</strain>
    </source>
</reference>
<feature type="compositionally biased region" description="Basic and acidic residues" evidence="1">
    <location>
        <begin position="239"/>
        <end position="254"/>
    </location>
</feature>
<organism evidence="2 3">
    <name type="scientific">Spirosoma arboris</name>
    <dbReference type="NCBI Taxonomy" id="2682092"/>
    <lineage>
        <taxon>Bacteria</taxon>
        <taxon>Pseudomonadati</taxon>
        <taxon>Bacteroidota</taxon>
        <taxon>Cytophagia</taxon>
        <taxon>Cytophagales</taxon>
        <taxon>Cytophagaceae</taxon>
        <taxon>Spirosoma</taxon>
    </lineage>
</organism>
<keyword evidence="3" id="KW-1185">Reference proteome</keyword>
<name>A0A7K1SFP4_9BACT</name>
<feature type="compositionally biased region" description="Basic and acidic residues" evidence="1">
    <location>
        <begin position="158"/>
        <end position="183"/>
    </location>
</feature>
<protein>
    <recommendedName>
        <fullName evidence="4">Outer membrane protein beta-barrel domain-containing protein</fullName>
    </recommendedName>
</protein>
<evidence type="ECO:0000256" key="1">
    <source>
        <dbReference type="SAM" id="MobiDB-lite"/>
    </source>
</evidence>
<feature type="compositionally biased region" description="Polar residues" evidence="1">
    <location>
        <begin position="295"/>
        <end position="324"/>
    </location>
</feature>
<feature type="compositionally biased region" description="Polar residues" evidence="1">
    <location>
        <begin position="191"/>
        <end position="238"/>
    </location>
</feature>